<protein>
    <submittedName>
        <fullName evidence="1">Uncharacterized protein</fullName>
    </submittedName>
</protein>
<reference evidence="1" key="1">
    <citation type="submission" date="2020-07" db="EMBL/GenBank/DDBJ databases">
        <title>Multicomponent nature underlies the extraordinary mechanical properties of spider dragline silk.</title>
        <authorList>
            <person name="Kono N."/>
            <person name="Nakamura H."/>
            <person name="Mori M."/>
            <person name="Yoshida Y."/>
            <person name="Ohtoshi R."/>
            <person name="Malay A.D."/>
            <person name="Moran D.A.P."/>
            <person name="Tomita M."/>
            <person name="Numata K."/>
            <person name="Arakawa K."/>
        </authorList>
    </citation>
    <scope>NUCLEOTIDE SEQUENCE</scope>
</reference>
<proteinExistence type="predicted"/>
<comment type="caution">
    <text evidence="1">The sequence shown here is derived from an EMBL/GenBank/DDBJ whole genome shotgun (WGS) entry which is preliminary data.</text>
</comment>
<evidence type="ECO:0000313" key="1">
    <source>
        <dbReference type="EMBL" id="GFR28911.1"/>
    </source>
</evidence>
<sequence>MINYAFSAGHPIQGLQKRISFFVLFILAGRGPFCSASREGLSLQDDSQFDACQVKNSKREDRLTFCFFPFLMGRSSRLCFYNWAARQAICLEDMGRMMIGMPLQQIFGMFDERCA</sequence>
<gene>
    <name evidence="1" type="ORF">TNCT_532031</name>
</gene>
<dbReference type="EMBL" id="BMAO01009138">
    <property type="protein sequence ID" value="GFR28911.1"/>
    <property type="molecule type" value="Genomic_DNA"/>
</dbReference>
<evidence type="ECO:0000313" key="2">
    <source>
        <dbReference type="Proteomes" id="UP000887116"/>
    </source>
</evidence>
<dbReference type="OrthoDB" id="10281325at2759"/>
<accession>A0A8X6K3B0</accession>
<name>A0A8X6K3B0_TRICU</name>
<dbReference type="Proteomes" id="UP000887116">
    <property type="component" value="Unassembled WGS sequence"/>
</dbReference>
<organism evidence="1 2">
    <name type="scientific">Trichonephila clavata</name>
    <name type="common">Joro spider</name>
    <name type="synonym">Nephila clavata</name>
    <dbReference type="NCBI Taxonomy" id="2740835"/>
    <lineage>
        <taxon>Eukaryota</taxon>
        <taxon>Metazoa</taxon>
        <taxon>Ecdysozoa</taxon>
        <taxon>Arthropoda</taxon>
        <taxon>Chelicerata</taxon>
        <taxon>Arachnida</taxon>
        <taxon>Araneae</taxon>
        <taxon>Araneomorphae</taxon>
        <taxon>Entelegynae</taxon>
        <taxon>Araneoidea</taxon>
        <taxon>Nephilidae</taxon>
        <taxon>Trichonephila</taxon>
    </lineage>
</organism>
<dbReference type="AlphaFoldDB" id="A0A8X6K3B0"/>
<keyword evidence="2" id="KW-1185">Reference proteome</keyword>